<evidence type="ECO:0000256" key="1">
    <source>
        <dbReference type="SAM" id="MobiDB-lite"/>
    </source>
</evidence>
<dbReference type="AlphaFoldDB" id="A0A445CCV6"/>
<accession>A0A445CCV6</accession>
<keyword evidence="3" id="KW-1185">Reference proteome</keyword>
<evidence type="ECO:0000313" key="3">
    <source>
        <dbReference type="Proteomes" id="UP000289738"/>
    </source>
</evidence>
<feature type="compositionally biased region" description="Basic and acidic residues" evidence="1">
    <location>
        <begin position="126"/>
        <end position="143"/>
    </location>
</feature>
<feature type="region of interest" description="Disordered" evidence="1">
    <location>
        <begin position="343"/>
        <end position="413"/>
    </location>
</feature>
<evidence type="ECO:0000313" key="2">
    <source>
        <dbReference type="EMBL" id="RYR48786.1"/>
    </source>
</evidence>
<gene>
    <name evidence="2" type="ORF">Ahy_A07g034864</name>
</gene>
<sequence length="509" mass="57650">MKRDFTHQRHKTPLASFALIMKKCYFFLNTKPLYKNALSLRISLKITQTSLMFSTKTTTGKESREDFARNNSVDSVTRALNLISVQGTSLQKANKEAKNKNKEIREERKRKERKKNKIVDLDSSSEEDKFFESESESESDKTPPAKRTRQQRMVKKQKLVETDSETTTRTESSPTDSESKSESEYQEEEIEKTATKKLKQPQKVIKKQSKKRKPVPTDSESTSKSEGQTEHVKDSAAERRRQALEMIREKRSKKRNDGAQTVNVALDRFDSTEGQNDFSEKLPTVNLGSEPLLQTQASSIPSVNAPNIPGKIPRKVRAPLALSLPSSLKEELIKDDFIYVPPKSQTQQTSDNNSPLEPQQQPCKEAPTQQSEQQKQAAEESSPRNIEPEPPINVSPPKQQQQQQAPVAQQFKEKAQPDFIAHPRQWEDDVPSFSLGIITLPSEPTQPYESTVSQLEILEKAVVDAGVTAALKFAKAITAEPTFPAAEVYKTLEKKKEITEELIEKCYHH</sequence>
<comment type="caution">
    <text evidence="2">The sequence shown here is derived from an EMBL/GenBank/DDBJ whole genome shotgun (WGS) entry which is preliminary data.</text>
</comment>
<proteinExistence type="predicted"/>
<feature type="compositionally biased region" description="Low complexity" evidence="1">
    <location>
        <begin position="165"/>
        <end position="176"/>
    </location>
</feature>
<name>A0A445CCV6_ARAHY</name>
<reference evidence="2 3" key="1">
    <citation type="submission" date="2019-01" db="EMBL/GenBank/DDBJ databases">
        <title>Sequencing of cultivated peanut Arachis hypogaea provides insights into genome evolution and oil improvement.</title>
        <authorList>
            <person name="Chen X."/>
        </authorList>
    </citation>
    <scope>NUCLEOTIDE SEQUENCE [LARGE SCALE GENOMIC DNA]</scope>
    <source>
        <strain evidence="3">cv. Fuhuasheng</strain>
        <tissue evidence="2">Leaves</tissue>
    </source>
</reference>
<organism evidence="2 3">
    <name type="scientific">Arachis hypogaea</name>
    <name type="common">Peanut</name>
    <dbReference type="NCBI Taxonomy" id="3818"/>
    <lineage>
        <taxon>Eukaryota</taxon>
        <taxon>Viridiplantae</taxon>
        <taxon>Streptophyta</taxon>
        <taxon>Embryophyta</taxon>
        <taxon>Tracheophyta</taxon>
        <taxon>Spermatophyta</taxon>
        <taxon>Magnoliopsida</taxon>
        <taxon>eudicotyledons</taxon>
        <taxon>Gunneridae</taxon>
        <taxon>Pentapetalae</taxon>
        <taxon>rosids</taxon>
        <taxon>fabids</taxon>
        <taxon>Fabales</taxon>
        <taxon>Fabaceae</taxon>
        <taxon>Papilionoideae</taxon>
        <taxon>50 kb inversion clade</taxon>
        <taxon>dalbergioids sensu lato</taxon>
        <taxon>Dalbergieae</taxon>
        <taxon>Pterocarpus clade</taxon>
        <taxon>Arachis</taxon>
    </lineage>
</organism>
<dbReference type="EMBL" id="SDMP01000007">
    <property type="protein sequence ID" value="RYR48786.1"/>
    <property type="molecule type" value="Genomic_DNA"/>
</dbReference>
<feature type="compositionally biased region" description="Basic residues" evidence="1">
    <location>
        <begin position="144"/>
        <end position="157"/>
    </location>
</feature>
<feature type="compositionally biased region" description="Basic residues" evidence="1">
    <location>
        <begin position="195"/>
        <end position="214"/>
    </location>
</feature>
<dbReference type="Proteomes" id="UP000289738">
    <property type="component" value="Chromosome A07"/>
</dbReference>
<feature type="region of interest" description="Disordered" evidence="1">
    <location>
        <begin position="91"/>
        <end position="283"/>
    </location>
</feature>
<feature type="compositionally biased region" description="Basic and acidic residues" evidence="1">
    <location>
        <begin position="93"/>
        <end position="109"/>
    </location>
</feature>
<protein>
    <submittedName>
        <fullName evidence="2">Uncharacterized protein</fullName>
    </submittedName>
</protein>
<feature type="compositionally biased region" description="Low complexity" evidence="1">
    <location>
        <begin position="396"/>
        <end position="410"/>
    </location>
</feature>
<feature type="compositionally biased region" description="Polar residues" evidence="1">
    <location>
        <begin position="343"/>
        <end position="362"/>
    </location>
</feature>
<feature type="compositionally biased region" description="Basic and acidic residues" evidence="1">
    <location>
        <begin position="221"/>
        <end position="249"/>
    </location>
</feature>